<reference evidence="7" key="1">
    <citation type="submission" date="2016-12" db="EMBL/GenBank/DDBJ databases">
        <title>Arsenic respiratory pathways in the anoxic pelagic waters of the Pacific Ocean.</title>
        <authorList>
            <person name="Saunders J.K."/>
            <person name="Fuchsman C.A."/>
            <person name="McKay C."/>
            <person name="Rocap G."/>
        </authorList>
    </citation>
    <scope>NUCLEOTIDE SEQUENCE</scope>
</reference>
<protein>
    <submittedName>
        <fullName evidence="7">Cytochrome C oxidase, cbb3-type, subunit III</fullName>
    </submittedName>
</protein>
<dbReference type="PROSITE" id="PS51007">
    <property type="entry name" value="CYTC"/>
    <property type="match status" value="1"/>
</dbReference>
<proteinExistence type="predicted"/>
<feature type="domain" description="Cytochrome c" evidence="6">
    <location>
        <begin position="212"/>
        <end position="309"/>
    </location>
</feature>
<sequence>MKRIGRFWSVVLTLVIIYALIRWGIPAASREITTLPFPLPVPGALIFIYMMLALVAMFLLVTFSDEAMADFLRPIKALLRAEFGKLPRTAALVLVPFIAGWQVYEVTVPRVELPVSLRIQHPSSNFPRANEDLKNPFSDPSDADIDVFIAEAEAGEVTLIPQVMDDVELWMDETEPDHMLEFLPFEPVKAFLAQLAAGEVDREVARAALVEKTLFEGRALYSMNCRPCHGDSVAGDGPMADGFKLRPINFTDNGTIETIVEGYTFWRVENGGPGLPTEATPWDSAMPQWKLNLTEEERWKIIMAEYDLAEKTPRIPEGH</sequence>
<name>A0A2P0QJC1_9PROT</name>
<feature type="transmembrane region" description="Helical" evidence="5">
    <location>
        <begin position="7"/>
        <end position="25"/>
    </location>
</feature>
<dbReference type="InterPro" id="IPR036909">
    <property type="entry name" value="Cyt_c-like_dom_sf"/>
</dbReference>
<evidence type="ECO:0000256" key="4">
    <source>
        <dbReference type="PROSITE-ProRule" id="PRU00433"/>
    </source>
</evidence>
<evidence type="ECO:0000256" key="5">
    <source>
        <dbReference type="SAM" id="Phobius"/>
    </source>
</evidence>
<keyword evidence="1 4" id="KW-0349">Heme</keyword>
<dbReference type="Gene3D" id="1.10.760.10">
    <property type="entry name" value="Cytochrome c-like domain"/>
    <property type="match status" value="1"/>
</dbReference>
<dbReference type="GO" id="GO:0009055">
    <property type="term" value="F:electron transfer activity"/>
    <property type="evidence" value="ECO:0007669"/>
    <property type="project" value="InterPro"/>
</dbReference>
<organism evidence="7">
    <name type="scientific">uncultured Pseudomonadota bacterium</name>
    <dbReference type="NCBI Taxonomy" id="153809"/>
    <lineage>
        <taxon>Bacteria</taxon>
        <taxon>Pseudomonadati</taxon>
        <taxon>Pseudomonadota</taxon>
        <taxon>environmental samples</taxon>
    </lineage>
</organism>
<evidence type="ECO:0000313" key="7">
    <source>
        <dbReference type="EMBL" id="ART90590.1"/>
    </source>
</evidence>
<dbReference type="Pfam" id="PF13442">
    <property type="entry name" value="Cytochrome_CBB3"/>
    <property type="match status" value="1"/>
</dbReference>
<keyword evidence="2 4" id="KW-0479">Metal-binding</keyword>
<feature type="transmembrane region" description="Helical" evidence="5">
    <location>
        <begin position="45"/>
        <end position="65"/>
    </location>
</feature>
<keyword evidence="5" id="KW-1133">Transmembrane helix</keyword>
<dbReference type="AlphaFoldDB" id="A0A2P0QJC1"/>
<dbReference type="GO" id="GO:0046872">
    <property type="term" value="F:metal ion binding"/>
    <property type="evidence" value="ECO:0007669"/>
    <property type="project" value="UniProtKB-KW"/>
</dbReference>
<keyword evidence="5" id="KW-0812">Transmembrane</keyword>
<evidence type="ECO:0000259" key="6">
    <source>
        <dbReference type="PROSITE" id="PS51007"/>
    </source>
</evidence>
<dbReference type="EMBL" id="KY400105">
    <property type="protein sequence ID" value="ART90590.1"/>
    <property type="molecule type" value="Genomic_DNA"/>
</dbReference>
<dbReference type="InterPro" id="IPR009056">
    <property type="entry name" value="Cyt_c-like_dom"/>
</dbReference>
<keyword evidence="3 4" id="KW-0408">Iron</keyword>
<dbReference type="GO" id="GO:0020037">
    <property type="term" value="F:heme binding"/>
    <property type="evidence" value="ECO:0007669"/>
    <property type="project" value="InterPro"/>
</dbReference>
<evidence type="ECO:0000256" key="2">
    <source>
        <dbReference type="ARBA" id="ARBA00022723"/>
    </source>
</evidence>
<accession>A0A2P0QJC1</accession>
<evidence type="ECO:0000256" key="3">
    <source>
        <dbReference type="ARBA" id="ARBA00023004"/>
    </source>
</evidence>
<evidence type="ECO:0000256" key="1">
    <source>
        <dbReference type="ARBA" id="ARBA00022617"/>
    </source>
</evidence>
<keyword evidence="5" id="KW-0472">Membrane</keyword>
<dbReference type="SUPFAM" id="SSF46626">
    <property type="entry name" value="Cytochrome c"/>
    <property type="match status" value="1"/>
</dbReference>